<evidence type="ECO:0000313" key="2">
    <source>
        <dbReference type="Proteomes" id="UP000807504"/>
    </source>
</evidence>
<name>A0A8T0E4K0_ARGBR</name>
<dbReference type="EMBL" id="JABXBU010002231">
    <property type="protein sequence ID" value="KAF8765179.1"/>
    <property type="molecule type" value="Genomic_DNA"/>
</dbReference>
<sequence>MASDLVVLNRRKASIKGQLTKLRTFIEKGEKLTESTVITQLDILSRTSTRFEELRSEYYRTVSDNDFDQVKSSLSELEDEILKTEVSLNMHDLKSTSVSNSTNGGIIKESIDKATSIKLPEIPLPLFNDKIEEWNPFKQQFLNLINDNPNLTENQKCYLRSCLRDRCKIDRNF</sequence>
<reference evidence="1" key="1">
    <citation type="journal article" date="2020" name="bioRxiv">
        <title>Chromosome-level reference genome of the European wasp spider Argiope bruennichi: a resource for studies on range expansion and evolutionary adaptation.</title>
        <authorList>
            <person name="Sheffer M.M."/>
            <person name="Hoppe A."/>
            <person name="Krehenwinkel H."/>
            <person name="Uhl G."/>
            <person name="Kuss A.W."/>
            <person name="Jensen L."/>
            <person name="Jensen C."/>
            <person name="Gillespie R.G."/>
            <person name="Hoff K.J."/>
            <person name="Prost S."/>
        </authorList>
    </citation>
    <scope>NUCLEOTIDE SEQUENCE</scope>
</reference>
<organism evidence="1 2">
    <name type="scientific">Argiope bruennichi</name>
    <name type="common">Wasp spider</name>
    <name type="synonym">Aranea bruennichi</name>
    <dbReference type="NCBI Taxonomy" id="94029"/>
    <lineage>
        <taxon>Eukaryota</taxon>
        <taxon>Metazoa</taxon>
        <taxon>Ecdysozoa</taxon>
        <taxon>Arthropoda</taxon>
        <taxon>Chelicerata</taxon>
        <taxon>Arachnida</taxon>
        <taxon>Araneae</taxon>
        <taxon>Araneomorphae</taxon>
        <taxon>Entelegynae</taxon>
        <taxon>Araneoidea</taxon>
        <taxon>Araneidae</taxon>
        <taxon>Argiope</taxon>
    </lineage>
</organism>
<gene>
    <name evidence="1" type="ORF">HNY73_023167</name>
</gene>
<comment type="caution">
    <text evidence="1">The sequence shown here is derived from an EMBL/GenBank/DDBJ whole genome shotgun (WGS) entry which is preliminary data.</text>
</comment>
<accession>A0A8T0E4K0</accession>
<dbReference type="AlphaFoldDB" id="A0A8T0E4K0"/>
<reference evidence="1" key="2">
    <citation type="submission" date="2020-06" db="EMBL/GenBank/DDBJ databases">
        <authorList>
            <person name="Sheffer M."/>
        </authorList>
    </citation>
    <scope>NUCLEOTIDE SEQUENCE</scope>
</reference>
<protein>
    <submittedName>
        <fullName evidence="1">Uncharacterized protein</fullName>
    </submittedName>
</protein>
<evidence type="ECO:0000313" key="1">
    <source>
        <dbReference type="EMBL" id="KAF8765179.1"/>
    </source>
</evidence>
<dbReference type="Proteomes" id="UP000807504">
    <property type="component" value="Unassembled WGS sequence"/>
</dbReference>
<proteinExistence type="predicted"/>
<keyword evidence="2" id="KW-1185">Reference proteome</keyword>